<protein>
    <submittedName>
        <fullName evidence="2">Uncharacterized protein</fullName>
    </submittedName>
</protein>
<feature type="transmembrane region" description="Helical" evidence="1">
    <location>
        <begin position="67"/>
        <end position="84"/>
    </location>
</feature>
<organism evidence="2 3">
    <name type="scientific">Schleiferilactobacillus harbinensis DSM 16991</name>
    <dbReference type="NCBI Taxonomy" id="1122147"/>
    <lineage>
        <taxon>Bacteria</taxon>
        <taxon>Bacillati</taxon>
        <taxon>Bacillota</taxon>
        <taxon>Bacilli</taxon>
        <taxon>Lactobacillales</taxon>
        <taxon>Lactobacillaceae</taxon>
        <taxon>Schleiferilactobacillus</taxon>
    </lineage>
</organism>
<name>A0A0R1X7B3_9LACO</name>
<evidence type="ECO:0000313" key="2">
    <source>
        <dbReference type="EMBL" id="KRM25701.1"/>
    </source>
</evidence>
<evidence type="ECO:0000256" key="1">
    <source>
        <dbReference type="SAM" id="Phobius"/>
    </source>
</evidence>
<accession>A0A0R1X7B3</accession>
<keyword evidence="1" id="KW-1133">Transmembrane helix</keyword>
<reference evidence="2 3" key="1">
    <citation type="journal article" date="2015" name="Genome Announc.">
        <title>Expanding the biotechnology potential of lactobacilli through comparative genomics of 213 strains and associated genera.</title>
        <authorList>
            <person name="Sun Z."/>
            <person name="Harris H.M."/>
            <person name="McCann A."/>
            <person name="Guo C."/>
            <person name="Argimon S."/>
            <person name="Zhang W."/>
            <person name="Yang X."/>
            <person name="Jeffery I.B."/>
            <person name="Cooney J.C."/>
            <person name="Kagawa T.F."/>
            <person name="Liu W."/>
            <person name="Song Y."/>
            <person name="Salvetti E."/>
            <person name="Wrobel A."/>
            <person name="Rasinkangas P."/>
            <person name="Parkhill J."/>
            <person name="Rea M.C."/>
            <person name="O'Sullivan O."/>
            <person name="Ritari J."/>
            <person name="Douillard F.P."/>
            <person name="Paul Ross R."/>
            <person name="Yang R."/>
            <person name="Briner A.E."/>
            <person name="Felis G.E."/>
            <person name="de Vos W.M."/>
            <person name="Barrangou R."/>
            <person name="Klaenhammer T.R."/>
            <person name="Caufield P.W."/>
            <person name="Cui Y."/>
            <person name="Zhang H."/>
            <person name="O'Toole P.W."/>
        </authorList>
    </citation>
    <scope>NUCLEOTIDE SEQUENCE [LARGE SCALE GENOMIC DNA]</scope>
    <source>
        <strain evidence="2 3">DSM 16991</strain>
    </source>
</reference>
<dbReference type="RefSeq" id="WP_027829702.1">
    <property type="nucleotide sequence ID" value="NZ_AZFW01000103.1"/>
</dbReference>
<sequence>MESTHAVGWFAVSAVFGVASLVSAIIVANPAFRGFAILLAGLIAMFLTTICYTLYMSKEKHQRRLVLTLLGAVVGALTLIYIFVMP</sequence>
<dbReference type="EMBL" id="AZFW01000103">
    <property type="protein sequence ID" value="KRM25701.1"/>
    <property type="molecule type" value="Genomic_DNA"/>
</dbReference>
<comment type="caution">
    <text evidence="2">The sequence shown here is derived from an EMBL/GenBank/DDBJ whole genome shotgun (WGS) entry which is preliminary data.</text>
</comment>
<dbReference type="PATRIC" id="fig|1122147.4.peg.638"/>
<dbReference type="GeneID" id="78509833"/>
<dbReference type="OrthoDB" id="2327958at2"/>
<feature type="transmembrane region" description="Helical" evidence="1">
    <location>
        <begin position="34"/>
        <end position="55"/>
    </location>
</feature>
<dbReference type="Proteomes" id="UP000050949">
    <property type="component" value="Unassembled WGS sequence"/>
</dbReference>
<dbReference type="eggNOG" id="ENOG5030BCN">
    <property type="taxonomic scope" value="Bacteria"/>
</dbReference>
<keyword evidence="1" id="KW-0812">Transmembrane</keyword>
<gene>
    <name evidence="2" type="ORF">FC91_GL000616</name>
</gene>
<proteinExistence type="predicted"/>
<keyword evidence="1" id="KW-0472">Membrane</keyword>
<dbReference type="AlphaFoldDB" id="A0A0R1X7B3"/>
<feature type="transmembrane region" description="Helical" evidence="1">
    <location>
        <begin position="7"/>
        <end position="28"/>
    </location>
</feature>
<evidence type="ECO:0000313" key="3">
    <source>
        <dbReference type="Proteomes" id="UP000050949"/>
    </source>
</evidence>